<organism evidence="1 2">
    <name type="scientific">Prevotella aff. ruminicola Tc2-24</name>
    <dbReference type="NCBI Taxonomy" id="81582"/>
    <lineage>
        <taxon>Bacteria</taxon>
        <taxon>Pseudomonadati</taxon>
        <taxon>Bacteroidota</taxon>
        <taxon>Bacteroidia</taxon>
        <taxon>Bacteroidales</taxon>
        <taxon>Prevotellaceae</taxon>
        <taxon>Prevotella</taxon>
    </lineage>
</organism>
<accession>A0A1I0QFH6</accession>
<keyword evidence="2" id="KW-1185">Reference proteome</keyword>
<dbReference type="Proteomes" id="UP000199373">
    <property type="component" value="Unassembled WGS sequence"/>
</dbReference>
<protein>
    <submittedName>
        <fullName evidence="1">Uncharacterized protein</fullName>
    </submittedName>
</protein>
<dbReference type="AlphaFoldDB" id="A0A1I0QFH6"/>
<reference evidence="1 2" key="1">
    <citation type="submission" date="2016-10" db="EMBL/GenBank/DDBJ databases">
        <authorList>
            <person name="de Groot N.N."/>
        </authorList>
    </citation>
    <scope>NUCLEOTIDE SEQUENCE [LARGE SCALE GENOMIC DNA]</scope>
    <source>
        <strain evidence="1 2">TC2-24</strain>
    </source>
</reference>
<dbReference type="RefSeq" id="WP_091916935.1">
    <property type="nucleotide sequence ID" value="NZ_FOIQ01000006.1"/>
</dbReference>
<proteinExistence type="predicted"/>
<dbReference type="EMBL" id="FOIQ01000006">
    <property type="protein sequence ID" value="SEW25361.1"/>
    <property type="molecule type" value="Genomic_DNA"/>
</dbReference>
<sequence length="148" mass="16801">MERIIAGLRALIGNYVVSSNTGGGASSILLLKFDNDSAIWAWRYWEISCGEELIACSEDDDTPMIGKMAVVANMLKGKRVLDVKLVEENLNLGILFDGNYELWLYTEKENRKEFLSVNNWEYEMPSLNLCYTVTSQVRIETSVYNGKE</sequence>
<gene>
    <name evidence="1" type="ORF">SAMN04487850_2394</name>
</gene>
<evidence type="ECO:0000313" key="1">
    <source>
        <dbReference type="EMBL" id="SEW25361.1"/>
    </source>
</evidence>
<evidence type="ECO:0000313" key="2">
    <source>
        <dbReference type="Proteomes" id="UP000199373"/>
    </source>
</evidence>
<name>A0A1I0QFH6_9BACT</name>